<reference evidence="1" key="1">
    <citation type="journal article" date="2017" name="MSphere">
        <title>Novel beta-lactamase blaARL in Staphylococcus arlettae.</title>
        <authorList>
            <person name="Andreis S.N."/>
            <person name="Perreten V."/>
            <person name="Schwendener S."/>
        </authorList>
    </citation>
    <scope>NUCLEOTIDE SEQUENCE</scope>
    <source>
        <strain evidence="1">SAN1670</strain>
    </source>
</reference>
<sequence>MVLSFVNIVCIDKIIKYMYIGKVAQNIALMLLLDGSDLLEIIIHPHCDTVTSI</sequence>
<protein>
    <submittedName>
        <fullName evidence="1">Uncharacterized protein</fullName>
    </submittedName>
</protein>
<organism evidence="1">
    <name type="scientific">Staphylococcus arlettae</name>
    <dbReference type="NCBI Taxonomy" id="29378"/>
    <lineage>
        <taxon>Bacteria</taxon>
        <taxon>Bacillati</taxon>
        <taxon>Bacillota</taxon>
        <taxon>Bacilli</taxon>
        <taxon>Bacillales</taxon>
        <taxon>Staphylococcaceae</taxon>
        <taxon>Staphylococcus</taxon>
    </lineage>
</organism>
<proteinExistence type="predicted"/>
<accession>A0A1W5QDC9</accession>
<dbReference type="AlphaFoldDB" id="A0A1W5QDC9"/>
<name>A0A1W5QDC9_9STAP</name>
<evidence type="ECO:0000313" key="1">
    <source>
        <dbReference type="EMBL" id="APY23827.1"/>
    </source>
</evidence>
<dbReference type="EMBL" id="KY363215">
    <property type="protein sequence ID" value="APY23827.1"/>
    <property type="molecule type" value="Genomic_DNA"/>
</dbReference>